<dbReference type="EMBL" id="CP101185">
    <property type="protein sequence ID" value="UYV96847.1"/>
    <property type="molecule type" value="Genomic_DNA"/>
</dbReference>
<reference evidence="1" key="1">
    <citation type="submission" date="2022-07" db="EMBL/GenBank/DDBJ databases">
        <authorList>
            <person name="Wu T."/>
        </authorList>
    </citation>
    <scope>NUCLEOTIDE SEQUENCE</scope>
    <source>
        <strain evidence="1">SD-1</strain>
    </source>
</reference>
<evidence type="ECO:0000313" key="2">
    <source>
        <dbReference type="Proteomes" id="UP001163293"/>
    </source>
</evidence>
<dbReference type="RefSeq" id="WP_264398705.1">
    <property type="nucleotide sequence ID" value="NZ_CP101180.1"/>
</dbReference>
<organism evidence="1 2">
    <name type="scientific">Paenarthrobacter ureafaciens</name>
    <dbReference type="NCBI Taxonomy" id="37931"/>
    <lineage>
        <taxon>Bacteria</taxon>
        <taxon>Bacillati</taxon>
        <taxon>Actinomycetota</taxon>
        <taxon>Actinomycetes</taxon>
        <taxon>Micrococcales</taxon>
        <taxon>Micrococcaceae</taxon>
        <taxon>Paenarthrobacter</taxon>
    </lineage>
</organism>
<gene>
    <name evidence="1" type="ORF">NL394_17615</name>
</gene>
<protein>
    <submittedName>
        <fullName evidence="1">Uncharacterized protein</fullName>
    </submittedName>
</protein>
<dbReference type="Proteomes" id="UP001163293">
    <property type="component" value="Chromosome"/>
</dbReference>
<name>A0AAX3EI74_PAEUR</name>
<accession>A0AAX3EI74</accession>
<proteinExistence type="predicted"/>
<keyword evidence="2" id="KW-1185">Reference proteome</keyword>
<evidence type="ECO:0000313" key="1">
    <source>
        <dbReference type="EMBL" id="UYV96847.1"/>
    </source>
</evidence>
<sequence length="61" mass="6585">MTGQKVTENGHVTAVRWGIATDGGVYVYETESIARFQHGLAAMDVPATLVMDDGNGWMVTE</sequence>
<dbReference type="AlphaFoldDB" id="A0AAX3EI74"/>